<keyword evidence="6 7" id="KW-0472">Membrane</keyword>
<sequence>MKQQKSLHRRIQEGKDLGTVLPALLFLGIFVYYPVVQVIRISFTNWNLINDNYSYVGMKNWIWLFQGSGTKYLLNSLKVTALYTLGELAITIIGGMMFAIILNRITTSFSIMRALVFLPKYVAMSSAAVVFIWILNTQNGILNYFLEQIGQNRVNWLGDKNRALGSILMLTGWRTVGYGMMIYIASMRGISKNYYEAASIDGASKFVQFTRITLPLLSPTTLFLFVTTFISAMKVFQSVDVLTGGGPYRSTEVIVFMIYKYAMEDFRMDRASTIAVFFFVVLLAITAATMRISNKRVNYDA</sequence>
<comment type="caution">
    <text evidence="9">The sequence shown here is derived from an EMBL/GenBank/DDBJ whole genome shotgun (WGS) entry which is preliminary data.</text>
</comment>
<feature type="transmembrane region" description="Helical" evidence="7">
    <location>
        <begin position="271"/>
        <end position="290"/>
    </location>
</feature>
<dbReference type="EMBL" id="VSSQ01003762">
    <property type="protein sequence ID" value="MPM22225.1"/>
    <property type="molecule type" value="Genomic_DNA"/>
</dbReference>
<feature type="domain" description="ABC transmembrane type-1" evidence="8">
    <location>
        <begin position="77"/>
        <end position="289"/>
    </location>
</feature>
<evidence type="ECO:0000256" key="1">
    <source>
        <dbReference type="ARBA" id="ARBA00004651"/>
    </source>
</evidence>
<name>A0A644Y130_9ZZZZ</name>
<evidence type="ECO:0000256" key="4">
    <source>
        <dbReference type="ARBA" id="ARBA00022692"/>
    </source>
</evidence>
<dbReference type="InterPro" id="IPR051393">
    <property type="entry name" value="ABC_transporter_permease"/>
</dbReference>
<dbReference type="SUPFAM" id="SSF160964">
    <property type="entry name" value="MalF N-terminal region-like"/>
    <property type="match status" value="1"/>
</dbReference>
<reference evidence="9" key="1">
    <citation type="submission" date="2019-08" db="EMBL/GenBank/DDBJ databases">
        <authorList>
            <person name="Kucharzyk K."/>
            <person name="Murdoch R.W."/>
            <person name="Higgins S."/>
            <person name="Loffler F."/>
        </authorList>
    </citation>
    <scope>NUCLEOTIDE SEQUENCE</scope>
</reference>
<evidence type="ECO:0000313" key="9">
    <source>
        <dbReference type="EMBL" id="MPM22225.1"/>
    </source>
</evidence>
<evidence type="ECO:0000256" key="5">
    <source>
        <dbReference type="ARBA" id="ARBA00022989"/>
    </source>
</evidence>
<evidence type="ECO:0000256" key="7">
    <source>
        <dbReference type="SAM" id="Phobius"/>
    </source>
</evidence>
<accession>A0A644Y130</accession>
<evidence type="ECO:0000256" key="2">
    <source>
        <dbReference type="ARBA" id="ARBA00022448"/>
    </source>
</evidence>
<feature type="transmembrane region" description="Helical" evidence="7">
    <location>
        <begin position="163"/>
        <end position="185"/>
    </location>
</feature>
<dbReference type="Gene3D" id="1.10.3720.10">
    <property type="entry name" value="MetI-like"/>
    <property type="match status" value="1"/>
</dbReference>
<dbReference type="SUPFAM" id="SSF161098">
    <property type="entry name" value="MetI-like"/>
    <property type="match status" value="1"/>
</dbReference>
<evidence type="ECO:0000259" key="8">
    <source>
        <dbReference type="PROSITE" id="PS50928"/>
    </source>
</evidence>
<evidence type="ECO:0000256" key="6">
    <source>
        <dbReference type="ARBA" id="ARBA00023136"/>
    </source>
</evidence>
<dbReference type="PANTHER" id="PTHR30193">
    <property type="entry name" value="ABC TRANSPORTER PERMEASE PROTEIN"/>
    <property type="match status" value="1"/>
</dbReference>
<feature type="transmembrane region" description="Helical" evidence="7">
    <location>
        <begin position="214"/>
        <end position="233"/>
    </location>
</feature>
<feature type="transmembrane region" description="Helical" evidence="7">
    <location>
        <begin position="81"/>
        <end position="102"/>
    </location>
</feature>
<feature type="transmembrane region" description="Helical" evidence="7">
    <location>
        <begin position="114"/>
        <end position="135"/>
    </location>
</feature>
<keyword evidence="5 7" id="KW-1133">Transmembrane helix</keyword>
<dbReference type="InterPro" id="IPR000515">
    <property type="entry name" value="MetI-like"/>
</dbReference>
<comment type="subcellular location">
    <subcellularLocation>
        <location evidence="1">Cell membrane</location>
        <topology evidence="1">Multi-pass membrane protein</topology>
    </subcellularLocation>
</comment>
<dbReference type="GO" id="GO:0005886">
    <property type="term" value="C:plasma membrane"/>
    <property type="evidence" value="ECO:0007669"/>
    <property type="project" value="UniProtKB-SubCell"/>
</dbReference>
<gene>
    <name evidence="9" type="primary">ugpA_15</name>
    <name evidence="9" type="ORF">SDC9_68676</name>
</gene>
<keyword evidence="2" id="KW-0813">Transport</keyword>
<dbReference type="InterPro" id="IPR035906">
    <property type="entry name" value="MetI-like_sf"/>
</dbReference>
<dbReference type="GO" id="GO:0055085">
    <property type="term" value="P:transmembrane transport"/>
    <property type="evidence" value="ECO:0007669"/>
    <property type="project" value="InterPro"/>
</dbReference>
<dbReference type="AlphaFoldDB" id="A0A644Y130"/>
<dbReference type="PROSITE" id="PS50928">
    <property type="entry name" value="ABC_TM1"/>
    <property type="match status" value="1"/>
</dbReference>
<dbReference type="CDD" id="cd06261">
    <property type="entry name" value="TM_PBP2"/>
    <property type="match status" value="1"/>
</dbReference>
<organism evidence="9">
    <name type="scientific">bioreactor metagenome</name>
    <dbReference type="NCBI Taxonomy" id="1076179"/>
    <lineage>
        <taxon>unclassified sequences</taxon>
        <taxon>metagenomes</taxon>
        <taxon>ecological metagenomes</taxon>
    </lineage>
</organism>
<proteinExistence type="predicted"/>
<keyword evidence="3" id="KW-1003">Cell membrane</keyword>
<keyword evidence="4 7" id="KW-0812">Transmembrane</keyword>
<feature type="transmembrane region" description="Helical" evidence="7">
    <location>
        <begin position="20"/>
        <end position="43"/>
    </location>
</feature>
<protein>
    <submittedName>
        <fullName evidence="9">sn-glycerol-3-phosphate transport system permease protein UgpA</fullName>
    </submittedName>
</protein>
<evidence type="ECO:0000256" key="3">
    <source>
        <dbReference type="ARBA" id="ARBA00022475"/>
    </source>
</evidence>
<dbReference type="Pfam" id="PF00528">
    <property type="entry name" value="BPD_transp_1"/>
    <property type="match status" value="1"/>
</dbReference>
<dbReference type="PANTHER" id="PTHR30193:SF37">
    <property type="entry name" value="INNER MEMBRANE ABC TRANSPORTER PERMEASE PROTEIN YCJO"/>
    <property type="match status" value="1"/>
</dbReference>